<feature type="domain" description="HRDC" evidence="11">
    <location>
        <begin position="619"/>
        <end position="694"/>
    </location>
</feature>
<dbReference type="SMART" id="SM00341">
    <property type="entry name" value="HRDC"/>
    <property type="match status" value="1"/>
</dbReference>
<dbReference type="SUPFAM" id="SSF47819">
    <property type="entry name" value="HRDC-like"/>
    <property type="match status" value="1"/>
</dbReference>
<dbReference type="PROSITE" id="PS51198">
    <property type="entry name" value="UVRD_HELICASE_ATP_BIND"/>
    <property type="match status" value="1"/>
</dbReference>
<comment type="catalytic activity">
    <reaction evidence="9">
        <text>ATP + H2O = ADP + phosphate + H(+)</text>
        <dbReference type="Rhea" id="RHEA:13065"/>
        <dbReference type="ChEBI" id="CHEBI:15377"/>
        <dbReference type="ChEBI" id="CHEBI:15378"/>
        <dbReference type="ChEBI" id="CHEBI:30616"/>
        <dbReference type="ChEBI" id="CHEBI:43474"/>
        <dbReference type="ChEBI" id="CHEBI:456216"/>
        <dbReference type="EC" id="5.6.2.4"/>
    </reaction>
</comment>
<sequence length="694" mass="76432">MAELPRLLEGLDPEQREAVAAPRGPVCVLAGAGTGKTRTITHRIAYLVQRGLVAPQQVLAVTFTARAAGEMRTRLRGLGAAGVQAQTFHAAAFRQLRYFWPRMHDTQMWQLTDNKFRMVATAVNKLGMSTEKEDVRDVAGEIEWAKSSLISPEQYPAAAAAAGREAPVAPELLARAFAAYEQVKSRAQLLDFDDLLLHIAGILEASPELAEEFRGQYRSFTVDEYQDVNPLQQRVLDAWVGDRDDLTVVGDANQTIYSFAGAAPKWLINFPRKYPDATVVRLERDYRSTPQVVDLANQVIGAARERPAGTRLKLIGQRPPGPRPDFAEFDDETDEAEAIARKVAKLAKQGVPLSEIAILFRINAQSEAYEKALADAEIPYQLRGGERFFARAEVRQAMSALRTAIARDVAAEDLPGAVRELLVEVGLTEEPPSGGAARERWESLMALVELAEELVAEVPEADLARYVAELDARAESAHPPTVEGVTLASLHAAKGLEWDAVFLVGLTEGTLPIQHANTDAAVEEERRLLYVGVTRAREHLHLSWALARAGSRRFRRRSRFLHTLVPDEHPAALPSKNKVREQQQLIKPAKSAKPKCRVCEAALSGTMDIKLGRCRDCPSDLDEDLLTKLKAWRSERARQLKVPAYVVFTDATLTAIAEQRPTDVPALVEISGIGATKVQKFGDDVLTLINGEQN</sequence>
<evidence type="ECO:0000259" key="13">
    <source>
        <dbReference type="PROSITE" id="PS51217"/>
    </source>
</evidence>
<evidence type="ECO:0000256" key="2">
    <source>
        <dbReference type="ARBA" id="ARBA00022741"/>
    </source>
</evidence>
<evidence type="ECO:0000256" key="5">
    <source>
        <dbReference type="ARBA" id="ARBA00022840"/>
    </source>
</evidence>
<dbReference type="EC" id="5.6.2.4" evidence="8"/>
<dbReference type="InterPro" id="IPR000212">
    <property type="entry name" value="DNA_helicase_UvrD/REP"/>
</dbReference>
<dbReference type="InterPro" id="IPR014016">
    <property type="entry name" value="UvrD-like_ATP-bd"/>
</dbReference>
<dbReference type="CDD" id="cd18807">
    <property type="entry name" value="SF1_C_UvrD"/>
    <property type="match status" value="1"/>
</dbReference>
<evidence type="ECO:0000256" key="3">
    <source>
        <dbReference type="ARBA" id="ARBA00022801"/>
    </source>
</evidence>
<keyword evidence="6" id="KW-0413">Isomerase</keyword>
<evidence type="ECO:0000313" key="14">
    <source>
        <dbReference type="EMBL" id="MFC7343127.1"/>
    </source>
</evidence>
<dbReference type="InterPro" id="IPR013986">
    <property type="entry name" value="DExx_box_DNA_helicase_dom_sf"/>
</dbReference>
<name>A0ABW2LPP0_9PSEU</name>
<dbReference type="InterPro" id="IPR044876">
    <property type="entry name" value="HRDC_dom_sf"/>
</dbReference>
<evidence type="ECO:0000256" key="6">
    <source>
        <dbReference type="ARBA" id="ARBA00023235"/>
    </source>
</evidence>
<evidence type="ECO:0000256" key="1">
    <source>
        <dbReference type="ARBA" id="ARBA00009922"/>
    </source>
</evidence>
<dbReference type="PANTHER" id="PTHR11070">
    <property type="entry name" value="UVRD / RECB / PCRA DNA HELICASE FAMILY MEMBER"/>
    <property type="match status" value="1"/>
</dbReference>
<evidence type="ECO:0000259" key="11">
    <source>
        <dbReference type="PROSITE" id="PS50967"/>
    </source>
</evidence>
<dbReference type="Gene3D" id="3.40.50.300">
    <property type="entry name" value="P-loop containing nucleotide triphosphate hydrolases"/>
    <property type="match status" value="3"/>
</dbReference>
<dbReference type="InterPro" id="IPR010997">
    <property type="entry name" value="HRDC-like_sf"/>
</dbReference>
<dbReference type="Gene3D" id="1.10.486.10">
    <property type="entry name" value="PCRA, domain 4"/>
    <property type="match status" value="2"/>
</dbReference>
<evidence type="ECO:0000256" key="7">
    <source>
        <dbReference type="ARBA" id="ARBA00034617"/>
    </source>
</evidence>
<keyword evidence="4 10" id="KW-0347">Helicase</keyword>
<proteinExistence type="inferred from homology"/>
<organism evidence="14 15">
    <name type="scientific">Saccharopolyspora griseoalba</name>
    <dbReference type="NCBI Taxonomy" id="1431848"/>
    <lineage>
        <taxon>Bacteria</taxon>
        <taxon>Bacillati</taxon>
        <taxon>Actinomycetota</taxon>
        <taxon>Actinomycetes</taxon>
        <taxon>Pseudonocardiales</taxon>
        <taxon>Pseudonocardiaceae</taxon>
        <taxon>Saccharopolyspora</taxon>
    </lineage>
</organism>
<keyword evidence="3 10" id="KW-0378">Hydrolase</keyword>
<reference evidence="15" key="1">
    <citation type="journal article" date="2019" name="Int. J. Syst. Evol. Microbiol.">
        <title>The Global Catalogue of Microorganisms (GCM) 10K type strain sequencing project: providing services to taxonomists for standard genome sequencing and annotation.</title>
        <authorList>
            <consortium name="The Broad Institute Genomics Platform"/>
            <consortium name="The Broad Institute Genome Sequencing Center for Infectious Disease"/>
            <person name="Wu L."/>
            <person name="Ma J."/>
        </authorList>
    </citation>
    <scope>NUCLEOTIDE SEQUENCE [LARGE SCALE GENOMIC DNA]</scope>
    <source>
        <strain evidence="15">WLHS5</strain>
    </source>
</reference>
<comment type="similarity">
    <text evidence="1">Belongs to the helicase family. UvrD subfamily.</text>
</comment>
<feature type="domain" description="UvrD-like helicase C-terminal" evidence="13">
    <location>
        <begin position="290"/>
        <end position="538"/>
    </location>
</feature>
<dbReference type="SUPFAM" id="SSF52540">
    <property type="entry name" value="P-loop containing nucleoside triphosphate hydrolases"/>
    <property type="match status" value="1"/>
</dbReference>
<comment type="catalytic activity">
    <reaction evidence="7">
        <text>Couples ATP hydrolysis with the unwinding of duplex DNA by translocating in the 3'-5' direction.</text>
        <dbReference type="EC" id="5.6.2.4"/>
    </reaction>
</comment>
<evidence type="ECO:0000256" key="8">
    <source>
        <dbReference type="ARBA" id="ARBA00034808"/>
    </source>
</evidence>
<keyword evidence="2 10" id="KW-0547">Nucleotide-binding</keyword>
<dbReference type="Pfam" id="PF13361">
    <property type="entry name" value="UvrD_C"/>
    <property type="match status" value="2"/>
</dbReference>
<dbReference type="Pfam" id="PF00580">
    <property type="entry name" value="UvrD-helicase"/>
    <property type="match status" value="1"/>
</dbReference>
<dbReference type="Gene3D" id="1.10.10.160">
    <property type="match status" value="1"/>
</dbReference>
<evidence type="ECO:0000256" key="4">
    <source>
        <dbReference type="ARBA" id="ARBA00022806"/>
    </source>
</evidence>
<evidence type="ECO:0000259" key="12">
    <source>
        <dbReference type="PROSITE" id="PS51198"/>
    </source>
</evidence>
<dbReference type="PANTHER" id="PTHR11070:SF69">
    <property type="entry name" value="ATP-DEPENDENT DNA HELICASE UVRD2"/>
    <property type="match status" value="1"/>
</dbReference>
<comment type="caution">
    <text evidence="14">The sequence shown here is derived from an EMBL/GenBank/DDBJ whole genome shotgun (WGS) entry which is preliminary data.</text>
</comment>
<dbReference type="PROSITE" id="PS50967">
    <property type="entry name" value="HRDC"/>
    <property type="match status" value="1"/>
</dbReference>
<dbReference type="Pfam" id="PF00570">
    <property type="entry name" value="HRDC"/>
    <property type="match status" value="1"/>
</dbReference>
<feature type="binding site" evidence="10">
    <location>
        <begin position="30"/>
        <end position="37"/>
    </location>
    <ligand>
        <name>ATP</name>
        <dbReference type="ChEBI" id="CHEBI:30616"/>
    </ligand>
</feature>
<evidence type="ECO:0000256" key="10">
    <source>
        <dbReference type="PROSITE-ProRule" id="PRU00560"/>
    </source>
</evidence>
<dbReference type="InterPro" id="IPR002121">
    <property type="entry name" value="HRDC_dom"/>
</dbReference>
<keyword evidence="15" id="KW-1185">Reference proteome</keyword>
<dbReference type="PROSITE" id="PS51217">
    <property type="entry name" value="UVRD_HELICASE_CTER"/>
    <property type="match status" value="1"/>
</dbReference>
<dbReference type="InterPro" id="IPR027417">
    <property type="entry name" value="P-loop_NTPase"/>
</dbReference>
<protein>
    <recommendedName>
        <fullName evidence="8">DNA 3'-5' helicase</fullName>
        <ecNumber evidence="8">5.6.2.4</ecNumber>
    </recommendedName>
</protein>
<dbReference type="GO" id="GO:0004386">
    <property type="term" value="F:helicase activity"/>
    <property type="evidence" value="ECO:0007669"/>
    <property type="project" value="UniProtKB-KW"/>
</dbReference>
<dbReference type="EMBL" id="JBHTCJ010000008">
    <property type="protein sequence ID" value="MFC7343127.1"/>
    <property type="molecule type" value="Genomic_DNA"/>
</dbReference>
<evidence type="ECO:0000256" key="9">
    <source>
        <dbReference type="ARBA" id="ARBA00048988"/>
    </source>
</evidence>
<dbReference type="Proteomes" id="UP001596504">
    <property type="component" value="Unassembled WGS sequence"/>
</dbReference>
<dbReference type="CDD" id="cd17932">
    <property type="entry name" value="DEXQc_UvrD"/>
    <property type="match status" value="1"/>
</dbReference>
<keyword evidence="5 10" id="KW-0067">ATP-binding</keyword>
<dbReference type="Gene3D" id="1.10.150.80">
    <property type="entry name" value="HRDC domain"/>
    <property type="match status" value="1"/>
</dbReference>
<accession>A0ABW2LPP0</accession>
<dbReference type="InterPro" id="IPR014017">
    <property type="entry name" value="DNA_helicase_UvrD-like_C"/>
</dbReference>
<gene>
    <name evidence="14" type="ORF">ACFQRI_17140</name>
</gene>
<feature type="domain" description="UvrD-like helicase ATP-binding" evidence="12">
    <location>
        <begin position="9"/>
        <end position="289"/>
    </location>
</feature>
<dbReference type="RefSeq" id="WP_380669711.1">
    <property type="nucleotide sequence ID" value="NZ_JBHTCJ010000008.1"/>
</dbReference>
<evidence type="ECO:0000313" key="15">
    <source>
        <dbReference type="Proteomes" id="UP001596504"/>
    </source>
</evidence>